<name>A0AAD8AHF3_DIPPU</name>
<feature type="non-terminal residue" evidence="8">
    <location>
        <position position="454"/>
    </location>
</feature>
<dbReference type="EMBL" id="JASPKZ010001241">
    <property type="protein sequence ID" value="KAJ9598172.1"/>
    <property type="molecule type" value="Genomic_DNA"/>
</dbReference>
<feature type="transmembrane region" description="Helical" evidence="5">
    <location>
        <begin position="372"/>
        <end position="397"/>
    </location>
</feature>
<sequence length="454" mass="51046">MVKWRYVLALLVLVRADMDWSNCPQYCKCKWVSGRKAAECTNTRVPYGLSSEIQILDLTGSPLHELPRDAFRLVNLINLHKLFLKDCRVEELHRDAFRGLAILIELDLSGNRIHTLHTTTFHENVRLRILSLSRNPIQELDNGLFTNLTFLQTVQLSGCQLSHIGRKTFVNVPHLKTLSLDGNNLTTMNVGTLESLHMLNGLVLHNNPWNCDCHLQAFRDWTIQRNLYAQPTACAEPPVLHGKLWSELSSDDFACKPQIISTDIEQNNGNITLICRVKGNPIPQVHWVFNSRIIGNYSRRTYGDQRYIVTDAVSSTRWVNLTVTNVRNQDRGEYTCVAKSNGGVDERNVTLIVQYQRGMSAGTGGKNALVDAWTLVGGLITGVIFLLATVLFLLYCYCRHRGNDDKNCSAKKVPSDGMMSSNNEQEKSLLTKVNPVTSSGTELTEIKCNNGSVF</sequence>
<evidence type="ECO:0000313" key="8">
    <source>
        <dbReference type="EMBL" id="KAJ9598172.1"/>
    </source>
</evidence>
<evidence type="ECO:0000256" key="1">
    <source>
        <dbReference type="ARBA" id="ARBA00022614"/>
    </source>
</evidence>
<dbReference type="Gene3D" id="2.60.40.10">
    <property type="entry name" value="Immunoglobulins"/>
    <property type="match status" value="1"/>
</dbReference>
<keyword evidence="5" id="KW-0812">Transmembrane</keyword>
<keyword evidence="5" id="KW-0472">Membrane</keyword>
<dbReference type="FunFam" id="3.80.10.10:FF:000082">
    <property type="entry name" value="Leucine-rich repeat-containing 24"/>
    <property type="match status" value="1"/>
</dbReference>
<feature type="domain" description="Ig-like" evidence="7">
    <location>
        <begin position="257"/>
        <end position="350"/>
    </location>
</feature>
<dbReference type="InterPro" id="IPR001611">
    <property type="entry name" value="Leu-rich_rpt"/>
</dbReference>
<keyword evidence="4" id="KW-1015">Disulfide bond</keyword>
<reference evidence="8" key="1">
    <citation type="journal article" date="2023" name="IScience">
        <title>Live-bearing cockroach genome reveals convergent evolutionary mechanisms linked to viviparity in insects and beyond.</title>
        <authorList>
            <person name="Fouks B."/>
            <person name="Harrison M.C."/>
            <person name="Mikhailova A.A."/>
            <person name="Marchal E."/>
            <person name="English S."/>
            <person name="Carruthers M."/>
            <person name="Jennings E.C."/>
            <person name="Chiamaka E.L."/>
            <person name="Frigard R.A."/>
            <person name="Pippel M."/>
            <person name="Attardo G.M."/>
            <person name="Benoit J.B."/>
            <person name="Bornberg-Bauer E."/>
            <person name="Tobe S.S."/>
        </authorList>
    </citation>
    <scope>NUCLEOTIDE SEQUENCE</scope>
    <source>
        <strain evidence="8">Stay&amp;Tobe</strain>
    </source>
</reference>
<dbReference type="SMART" id="SM00369">
    <property type="entry name" value="LRR_TYP"/>
    <property type="match status" value="6"/>
</dbReference>
<comment type="caution">
    <text evidence="8">The sequence shown here is derived from an EMBL/GenBank/DDBJ whole genome shotgun (WGS) entry which is preliminary data.</text>
</comment>
<dbReference type="InterPro" id="IPR003598">
    <property type="entry name" value="Ig_sub2"/>
</dbReference>
<feature type="signal peptide" evidence="6">
    <location>
        <begin position="1"/>
        <end position="16"/>
    </location>
</feature>
<dbReference type="PROSITE" id="PS51450">
    <property type="entry name" value="LRR"/>
    <property type="match status" value="1"/>
</dbReference>
<dbReference type="Pfam" id="PF13855">
    <property type="entry name" value="LRR_8"/>
    <property type="match status" value="2"/>
</dbReference>
<dbReference type="PROSITE" id="PS50835">
    <property type="entry name" value="IG_LIKE"/>
    <property type="match status" value="1"/>
</dbReference>
<reference evidence="8" key="2">
    <citation type="submission" date="2023-05" db="EMBL/GenBank/DDBJ databases">
        <authorList>
            <person name="Fouks B."/>
        </authorList>
    </citation>
    <scope>NUCLEOTIDE SEQUENCE</scope>
    <source>
        <strain evidence="8">Stay&amp;Tobe</strain>
        <tissue evidence="8">Testes</tissue>
    </source>
</reference>
<proteinExistence type="predicted"/>
<evidence type="ECO:0000256" key="5">
    <source>
        <dbReference type="SAM" id="Phobius"/>
    </source>
</evidence>
<evidence type="ECO:0000256" key="4">
    <source>
        <dbReference type="ARBA" id="ARBA00023157"/>
    </source>
</evidence>
<organism evidence="8 9">
    <name type="scientific">Diploptera punctata</name>
    <name type="common">Pacific beetle cockroach</name>
    <dbReference type="NCBI Taxonomy" id="6984"/>
    <lineage>
        <taxon>Eukaryota</taxon>
        <taxon>Metazoa</taxon>
        <taxon>Ecdysozoa</taxon>
        <taxon>Arthropoda</taxon>
        <taxon>Hexapoda</taxon>
        <taxon>Insecta</taxon>
        <taxon>Pterygota</taxon>
        <taxon>Neoptera</taxon>
        <taxon>Polyneoptera</taxon>
        <taxon>Dictyoptera</taxon>
        <taxon>Blattodea</taxon>
        <taxon>Blaberoidea</taxon>
        <taxon>Blaberidae</taxon>
        <taxon>Diplopterinae</taxon>
        <taxon>Diploptera</taxon>
    </lineage>
</organism>
<gene>
    <name evidence="8" type="ORF">L9F63_011158</name>
</gene>
<keyword evidence="3" id="KW-0677">Repeat</keyword>
<evidence type="ECO:0000313" key="9">
    <source>
        <dbReference type="Proteomes" id="UP001233999"/>
    </source>
</evidence>
<dbReference type="PANTHER" id="PTHR24366">
    <property type="entry name" value="IG(IMMUNOGLOBULIN) AND LRR(LEUCINE RICH REPEAT) DOMAINS"/>
    <property type="match status" value="1"/>
</dbReference>
<protein>
    <recommendedName>
        <fullName evidence="7">Ig-like domain-containing protein</fullName>
    </recommendedName>
</protein>
<dbReference type="InterPro" id="IPR032675">
    <property type="entry name" value="LRR_dom_sf"/>
</dbReference>
<dbReference type="InterPro" id="IPR003599">
    <property type="entry name" value="Ig_sub"/>
</dbReference>
<dbReference type="SMART" id="SM00082">
    <property type="entry name" value="LRRCT"/>
    <property type="match status" value="1"/>
</dbReference>
<keyword evidence="2 6" id="KW-0732">Signal</keyword>
<dbReference type="PANTHER" id="PTHR24366:SF163">
    <property type="entry name" value="KEKKON4"/>
    <property type="match status" value="1"/>
</dbReference>
<evidence type="ECO:0000256" key="3">
    <source>
        <dbReference type="ARBA" id="ARBA00022737"/>
    </source>
</evidence>
<evidence type="ECO:0000259" key="7">
    <source>
        <dbReference type="PROSITE" id="PS50835"/>
    </source>
</evidence>
<dbReference type="AlphaFoldDB" id="A0AAD8AHF3"/>
<dbReference type="InterPro" id="IPR036179">
    <property type="entry name" value="Ig-like_dom_sf"/>
</dbReference>
<dbReference type="InterPro" id="IPR000483">
    <property type="entry name" value="Cys-rich_flank_reg_C"/>
</dbReference>
<evidence type="ECO:0000256" key="6">
    <source>
        <dbReference type="SAM" id="SignalP"/>
    </source>
</evidence>
<dbReference type="SMART" id="SM00408">
    <property type="entry name" value="IGc2"/>
    <property type="match status" value="1"/>
</dbReference>
<accession>A0AAD8AHF3</accession>
<dbReference type="Gene3D" id="3.80.10.10">
    <property type="entry name" value="Ribonuclease Inhibitor"/>
    <property type="match status" value="2"/>
</dbReference>
<dbReference type="SUPFAM" id="SSF48726">
    <property type="entry name" value="Immunoglobulin"/>
    <property type="match status" value="1"/>
</dbReference>
<keyword evidence="1" id="KW-0433">Leucine-rich repeat</keyword>
<keyword evidence="5" id="KW-1133">Transmembrane helix</keyword>
<feature type="chain" id="PRO_5042250987" description="Ig-like domain-containing protein" evidence="6">
    <location>
        <begin position="17"/>
        <end position="454"/>
    </location>
</feature>
<dbReference type="SUPFAM" id="SSF52058">
    <property type="entry name" value="L domain-like"/>
    <property type="match status" value="1"/>
</dbReference>
<dbReference type="InterPro" id="IPR003591">
    <property type="entry name" value="Leu-rich_rpt_typical-subtyp"/>
</dbReference>
<dbReference type="Pfam" id="PF13927">
    <property type="entry name" value="Ig_3"/>
    <property type="match status" value="1"/>
</dbReference>
<evidence type="ECO:0000256" key="2">
    <source>
        <dbReference type="ARBA" id="ARBA00022729"/>
    </source>
</evidence>
<dbReference type="GO" id="GO:0071944">
    <property type="term" value="C:cell periphery"/>
    <property type="evidence" value="ECO:0007669"/>
    <property type="project" value="UniProtKB-ARBA"/>
</dbReference>
<dbReference type="Proteomes" id="UP001233999">
    <property type="component" value="Unassembled WGS sequence"/>
</dbReference>
<keyword evidence="9" id="KW-1185">Reference proteome</keyword>
<dbReference type="InterPro" id="IPR007110">
    <property type="entry name" value="Ig-like_dom"/>
</dbReference>
<dbReference type="InterPro" id="IPR013783">
    <property type="entry name" value="Ig-like_fold"/>
</dbReference>
<dbReference type="SMART" id="SM00409">
    <property type="entry name" value="IG"/>
    <property type="match status" value="1"/>
</dbReference>